<proteinExistence type="evidence at transcript level"/>
<evidence type="ECO:0000256" key="1">
    <source>
        <dbReference type="ARBA" id="ARBA00008614"/>
    </source>
</evidence>
<keyword evidence="2" id="KW-0539">Nucleus</keyword>
<dbReference type="GO" id="GO:2000022">
    <property type="term" value="P:regulation of jasmonic acid mediated signaling pathway"/>
    <property type="evidence" value="ECO:0007669"/>
    <property type="project" value="UniProtKB-UniRule"/>
</dbReference>
<dbReference type="EMBL" id="GQ166023">
    <property type="protein sequence ID" value="ADG57988.1"/>
    <property type="molecule type" value="mRNA"/>
</dbReference>
<evidence type="ECO:0000256" key="3">
    <source>
        <dbReference type="SAM" id="MobiDB-lite"/>
    </source>
</evidence>
<evidence type="ECO:0000313" key="5">
    <source>
        <dbReference type="EMBL" id="ADG57988.1"/>
    </source>
</evidence>
<dbReference type="SMART" id="SM00979">
    <property type="entry name" value="TIFY"/>
    <property type="match status" value="1"/>
</dbReference>
<dbReference type="GO" id="GO:0005634">
    <property type="term" value="C:nucleus"/>
    <property type="evidence" value="ECO:0007669"/>
    <property type="project" value="UniProtKB-SubCell"/>
</dbReference>
<feature type="region of interest" description="Disordered" evidence="3">
    <location>
        <begin position="128"/>
        <end position="153"/>
    </location>
</feature>
<feature type="non-terminal residue" evidence="5">
    <location>
        <position position="1"/>
    </location>
</feature>
<dbReference type="InterPro" id="IPR010399">
    <property type="entry name" value="Tify_dom"/>
</dbReference>
<dbReference type="GO" id="GO:0009611">
    <property type="term" value="P:response to wounding"/>
    <property type="evidence" value="ECO:0007669"/>
    <property type="project" value="UniProtKB-UniRule"/>
</dbReference>
<dbReference type="Pfam" id="PF06200">
    <property type="entry name" value="tify"/>
    <property type="match status" value="1"/>
</dbReference>
<comment type="similarity">
    <text evidence="1 2">Belongs to the TIFY/JAZ family.</text>
</comment>
<dbReference type="PANTHER" id="PTHR33077:SF140">
    <property type="entry name" value="PROTEIN TIFY 10B"/>
    <property type="match status" value="1"/>
</dbReference>
<feature type="compositionally biased region" description="Low complexity" evidence="3">
    <location>
        <begin position="138"/>
        <end position="147"/>
    </location>
</feature>
<comment type="function">
    <text evidence="2">Repressor of jasmonate responses.</text>
</comment>
<feature type="non-terminal residue" evidence="5">
    <location>
        <position position="153"/>
    </location>
</feature>
<evidence type="ECO:0000259" key="4">
    <source>
        <dbReference type="PROSITE" id="PS51320"/>
    </source>
</evidence>
<organism evidence="5">
    <name type="scientific">Lycoris longituba</name>
    <dbReference type="NCBI Taxonomy" id="272140"/>
    <lineage>
        <taxon>Eukaryota</taxon>
        <taxon>Viridiplantae</taxon>
        <taxon>Streptophyta</taxon>
        <taxon>Embryophyta</taxon>
        <taxon>Tracheophyta</taxon>
        <taxon>Spermatophyta</taxon>
        <taxon>Magnoliopsida</taxon>
        <taxon>Liliopsida</taxon>
        <taxon>Asparagales</taxon>
        <taxon>Amaryllidaceae</taxon>
        <taxon>Amaryllidoideae</taxon>
        <taxon>Lycoris</taxon>
    </lineage>
</organism>
<accession>D6MKE1</accession>
<name>D6MKE1_9ASPA</name>
<sequence>TRFSVTCSLLSQFLKERRSFVELGVLDVASKPQEQTKGLFRPATTMGLLPGVDVSAVNQIETGPNATKSMDLFPQQTGFDCAEKKNVTKESEKPQLTIFYDGKVLVLDNFPPEKMNELMKLAAKGSVEAADWQRPARRPSTPAAAQPELPMPI</sequence>
<keyword evidence="2" id="KW-1184">Jasmonic acid signaling pathway</keyword>
<dbReference type="AlphaFoldDB" id="D6MKE1"/>
<dbReference type="GO" id="GO:0031347">
    <property type="term" value="P:regulation of defense response"/>
    <property type="evidence" value="ECO:0007669"/>
    <property type="project" value="UniProtKB-UniRule"/>
</dbReference>
<evidence type="ECO:0000256" key="2">
    <source>
        <dbReference type="RuleBase" id="RU369065"/>
    </source>
</evidence>
<protein>
    <recommendedName>
        <fullName evidence="2">Protein TIFY</fullName>
    </recommendedName>
    <alternativeName>
        <fullName evidence="2">Jasmonate ZIM domain-containing protein</fullName>
    </alternativeName>
</protein>
<dbReference type="PANTHER" id="PTHR33077">
    <property type="entry name" value="PROTEIN TIFY 4A-RELATED-RELATED"/>
    <property type="match status" value="1"/>
</dbReference>
<comment type="domain">
    <text evidence="2">The jas domain is required for interaction with COI1.</text>
</comment>
<feature type="domain" description="Tify" evidence="4">
    <location>
        <begin position="89"/>
        <end position="124"/>
    </location>
</feature>
<dbReference type="PROSITE" id="PS51320">
    <property type="entry name" value="TIFY"/>
    <property type="match status" value="1"/>
</dbReference>
<dbReference type="InterPro" id="IPR040390">
    <property type="entry name" value="TIFY/JAZ"/>
</dbReference>
<reference evidence="5" key="2">
    <citation type="journal article" date="2010" name="Genomics">
        <title>Analysis of floral transcription factors from Lycoris longituba.</title>
        <authorList>
            <person name="He Q.L."/>
            <person name="Cui S.J."/>
            <person name="Gu J.L."/>
            <person name="Zhang H."/>
            <person name="Wang M.X."/>
            <person name="Zhou Y."/>
            <person name="Zhang L."/>
            <person name="Huang M.R."/>
        </authorList>
    </citation>
    <scope>NUCLEOTIDE SEQUENCE</scope>
</reference>
<reference evidence="5" key="1">
    <citation type="submission" date="2009-05" db="EMBL/GenBank/DDBJ databases">
        <authorList>
            <person name="Huang M."/>
            <person name="He Q."/>
            <person name="Zhang L."/>
            <person name="Cui S."/>
            <person name="Wang M."/>
            <person name="Zhou Y."/>
        </authorList>
    </citation>
    <scope>NUCLEOTIDE SEQUENCE</scope>
</reference>
<comment type="subcellular location">
    <subcellularLocation>
        <location evidence="2">Nucleus</location>
    </subcellularLocation>
</comment>